<reference evidence="2 3" key="1">
    <citation type="journal article" date="2015" name="Nature">
        <title>rRNA introns, odd ribosomes, and small enigmatic genomes across a large radiation of phyla.</title>
        <authorList>
            <person name="Brown C.T."/>
            <person name="Hug L.A."/>
            <person name="Thomas B.C."/>
            <person name="Sharon I."/>
            <person name="Castelle C.J."/>
            <person name="Singh A."/>
            <person name="Wilkins M.J."/>
            <person name="Williams K.H."/>
            <person name="Banfield J.F."/>
        </authorList>
    </citation>
    <scope>NUCLEOTIDE SEQUENCE [LARGE SCALE GENOMIC DNA]</scope>
</reference>
<feature type="non-terminal residue" evidence="2">
    <location>
        <position position="63"/>
    </location>
</feature>
<dbReference type="AlphaFoldDB" id="A0A0G0JBZ6"/>
<name>A0A0G0JBZ6_9BACT</name>
<comment type="caution">
    <text evidence="2">The sequence shown here is derived from an EMBL/GenBank/DDBJ whole genome shotgun (WGS) entry which is preliminary data.</text>
</comment>
<dbReference type="EMBL" id="LBTH01000064">
    <property type="protein sequence ID" value="KKQ34284.1"/>
    <property type="molecule type" value="Genomic_DNA"/>
</dbReference>
<accession>A0A0G0JBZ6</accession>
<sequence>MLKNKKMTNLQNIKKEFPIFSNYPKLVYLDNAATTQKPKQVLDALNDFYTKSNANVHRGIHKL</sequence>
<dbReference type="Proteomes" id="UP000034852">
    <property type="component" value="Unassembled WGS sequence"/>
</dbReference>
<organism evidence="2 3">
    <name type="scientific">candidate division WS6 bacterium GW2011_GWA2_37_6</name>
    <dbReference type="NCBI Taxonomy" id="1619087"/>
    <lineage>
        <taxon>Bacteria</taxon>
        <taxon>Candidatus Dojkabacteria</taxon>
    </lineage>
</organism>
<dbReference type="InterPro" id="IPR015424">
    <property type="entry name" value="PyrdxlP-dep_Trfase"/>
</dbReference>
<dbReference type="SUPFAM" id="SSF53383">
    <property type="entry name" value="PLP-dependent transferases"/>
    <property type="match status" value="1"/>
</dbReference>
<dbReference type="InterPro" id="IPR015422">
    <property type="entry name" value="PyrdxlP-dep_Trfase_small"/>
</dbReference>
<dbReference type="Gene3D" id="3.40.640.10">
    <property type="entry name" value="Type I PLP-dependent aspartate aminotransferase-like (Major domain)"/>
    <property type="match status" value="1"/>
</dbReference>
<evidence type="ECO:0000313" key="3">
    <source>
        <dbReference type="Proteomes" id="UP000034852"/>
    </source>
</evidence>
<dbReference type="PATRIC" id="fig|1619087.5.peg.732"/>
<dbReference type="InterPro" id="IPR000192">
    <property type="entry name" value="Aminotrans_V_dom"/>
</dbReference>
<evidence type="ECO:0000313" key="2">
    <source>
        <dbReference type="EMBL" id="KKQ34284.1"/>
    </source>
</evidence>
<dbReference type="Pfam" id="PF00266">
    <property type="entry name" value="Aminotran_5"/>
    <property type="match status" value="1"/>
</dbReference>
<gene>
    <name evidence="2" type="ORF">US52_C0064G0001</name>
</gene>
<dbReference type="InterPro" id="IPR015421">
    <property type="entry name" value="PyrdxlP-dep_Trfase_major"/>
</dbReference>
<protein>
    <submittedName>
        <fullName evidence="2">Cysteine desulfurase</fullName>
    </submittedName>
</protein>
<proteinExistence type="predicted"/>
<dbReference type="Gene3D" id="3.90.1150.10">
    <property type="entry name" value="Aspartate Aminotransferase, domain 1"/>
    <property type="match status" value="1"/>
</dbReference>
<feature type="domain" description="Aminotransferase class V" evidence="1">
    <location>
        <begin position="27"/>
        <end position="63"/>
    </location>
</feature>
<evidence type="ECO:0000259" key="1">
    <source>
        <dbReference type="Pfam" id="PF00266"/>
    </source>
</evidence>